<dbReference type="AlphaFoldDB" id="A0A167KG26"/>
<dbReference type="Proteomes" id="UP000077013">
    <property type="component" value="Unassembled WGS sequence"/>
</dbReference>
<dbReference type="EMBL" id="LRXL01000001">
    <property type="protein sequence ID" value="OAB81855.1"/>
    <property type="molecule type" value="Genomic_DNA"/>
</dbReference>
<organism evidence="2 3">
    <name type="scientific">Cochleicola gelatinilyticus</name>
    <dbReference type="NCBI Taxonomy" id="1763537"/>
    <lineage>
        <taxon>Bacteria</taxon>
        <taxon>Pseudomonadati</taxon>
        <taxon>Bacteroidota</taxon>
        <taxon>Flavobacteriia</taxon>
        <taxon>Flavobacteriales</taxon>
        <taxon>Flavobacteriaceae</taxon>
        <taxon>Cochleicola</taxon>
    </lineage>
</organism>
<dbReference type="OrthoDB" id="1451771at2"/>
<evidence type="ECO:0000313" key="2">
    <source>
        <dbReference type="EMBL" id="OAB81855.1"/>
    </source>
</evidence>
<feature type="compositionally biased region" description="Basic and acidic residues" evidence="1">
    <location>
        <begin position="1"/>
        <end position="16"/>
    </location>
</feature>
<feature type="compositionally biased region" description="Polar residues" evidence="1">
    <location>
        <begin position="21"/>
        <end position="31"/>
    </location>
</feature>
<evidence type="ECO:0000313" key="3">
    <source>
        <dbReference type="Proteomes" id="UP000077013"/>
    </source>
</evidence>
<protein>
    <submittedName>
        <fullName evidence="2">Uncharacterized protein</fullName>
    </submittedName>
</protein>
<keyword evidence="3" id="KW-1185">Reference proteome</keyword>
<sequence length="69" mass="7809">MAKKTPMLDKDKKNEQDIENQDYQGEPNSKPDTPEKPSKENPKKVPESNDPAGYGETGNKKDSPYKKED</sequence>
<dbReference type="RefSeq" id="WP_068588271.1">
    <property type="nucleotide sequence ID" value="NZ_LRXL01000001.1"/>
</dbReference>
<feature type="region of interest" description="Disordered" evidence="1">
    <location>
        <begin position="1"/>
        <end position="69"/>
    </location>
</feature>
<proteinExistence type="predicted"/>
<name>A0A167KG26_9FLAO</name>
<evidence type="ECO:0000256" key="1">
    <source>
        <dbReference type="SAM" id="MobiDB-lite"/>
    </source>
</evidence>
<accession>A0A167KG26</accession>
<feature type="compositionally biased region" description="Basic and acidic residues" evidence="1">
    <location>
        <begin position="58"/>
        <end position="69"/>
    </location>
</feature>
<comment type="caution">
    <text evidence="2">The sequence shown here is derived from an EMBL/GenBank/DDBJ whole genome shotgun (WGS) entry which is preliminary data.</text>
</comment>
<feature type="compositionally biased region" description="Basic and acidic residues" evidence="1">
    <location>
        <begin position="32"/>
        <end position="47"/>
    </location>
</feature>
<reference evidence="2 3" key="1">
    <citation type="submission" date="2016-02" db="EMBL/GenBank/DDBJ databases">
        <title>Ulvibacter sp. LPB0005, isolated from Thais luteostoma.</title>
        <authorList>
            <person name="Shin S.-K."/>
            <person name="Yi H."/>
        </authorList>
    </citation>
    <scope>NUCLEOTIDE SEQUENCE [LARGE SCALE GENOMIC DNA]</scope>
    <source>
        <strain evidence="2 3">LPB0005</strain>
    </source>
</reference>
<gene>
    <name evidence="2" type="ORF">ULVI_00530</name>
</gene>